<dbReference type="EMBL" id="BRXS01000002">
    <property type="protein sequence ID" value="GLC25121.1"/>
    <property type="molecule type" value="Genomic_DNA"/>
</dbReference>
<sequence length="363" mass="39346">MNDDPGEPITPLQPVALAGARILLVDDEDEHARLVQRVLAGPEIADVRVTTDARGVSALCAEYRPDVVLLDLSMPDRDGFGVLQDLAADPDGDRSLPVLVLTGDVSAEARRRALALGARDFVAKPFDPDELRLRVRNLLEMRTLQRTLEAQNARLEARVRERTRELDETQFEVLARLAIAAEFRDDDTGRHTQRVGELAARLGAALGLPSERVELVRRAAPLHDVGKIAIPDEVLRKPDKLTPAELEVMKAHAAVGARILSGGRSPLVQTAERIARSHHERWDGTGYPDGLAGEAIPLEARLVAVADVFDALTHARPYRAAWAMVDVLALIRAGAGTHFDPAVVEALFGAECSAYVAAAAMPD</sequence>
<dbReference type="InterPro" id="IPR006675">
    <property type="entry name" value="HDIG_dom"/>
</dbReference>
<dbReference type="Gene3D" id="1.10.3210.10">
    <property type="entry name" value="Hypothetical protein af1432"/>
    <property type="match status" value="1"/>
</dbReference>
<gene>
    <name evidence="6" type="ORF">rosag_16340</name>
</gene>
<name>A0AA37V6B9_9BACT</name>
<dbReference type="Proteomes" id="UP001161325">
    <property type="component" value="Unassembled WGS sequence"/>
</dbReference>
<proteinExistence type="predicted"/>
<dbReference type="PROSITE" id="PS50110">
    <property type="entry name" value="RESPONSE_REGULATORY"/>
    <property type="match status" value="1"/>
</dbReference>
<reference evidence="6" key="1">
    <citation type="submission" date="2022-08" db="EMBL/GenBank/DDBJ databases">
        <title>Draft genome sequencing of Roseisolibacter agri AW1220.</title>
        <authorList>
            <person name="Tobiishi Y."/>
            <person name="Tonouchi A."/>
        </authorList>
    </citation>
    <scope>NUCLEOTIDE SEQUENCE</scope>
    <source>
        <strain evidence="6">AW1220</strain>
    </source>
</reference>
<keyword evidence="7" id="KW-1185">Reference proteome</keyword>
<dbReference type="SUPFAM" id="SSF52172">
    <property type="entry name" value="CheY-like"/>
    <property type="match status" value="1"/>
</dbReference>
<dbReference type="PROSITE" id="PS51832">
    <property type="entry name" value="HD_GYP"/>
    <property type="match status" value="1"/>
</dbReference>
<dbReference type="PROSITE" id="PS51831">
    <property type="entry name" value="HD"/>
    <property type="match status" value="1"/>
</dbReference>
<evidence type="ECO:0000313" key="7">
    <source>
        <dbReference type="Proteomes" id="UP001161325"/>
    </source>
</evidence>
<dbReference type="NCBIfam" id="TIGR00277">
    <property type="entry name" value="HDIG"/>
    <property type="match status" value="1"/>
</dbReference>
<dbReference type="CDD" id="cd00077">
    <property type="entry name" value="HDc"/>
    <property type="match status" value="1"/>
</dbReference>
<evidence type="ECO:0000259" key="5">
    <source>
        <dbReference type="PROSITE" id="PS51832"/>
    </source>
</evidence>
<dbReference type="Pfam" id="PF00072">
    <property type="entry name" value="Response_reg"/>
    <property type="match status" value="1"/>
</dbReference>
<evidence type="ECO:0000259" key="4">
    <source>
        <dbReference type="PROSITE" id="PS51831"/>
    </source>
</evidence>
<dbReference type="InterPro" id="IPR003607">
    <property type="entry name" value="HD/PDEase_dom"/>
</dbReference>
<keyword evidence="1" id="KW-0597">Phosphoprotein</keyword>
<keyword evidence="2" id="KW-0175">Coiled coil</keyword>
<dbReference type="InterPro" id="IPR006674">
    <property type="entry name" value="HD_domain"/>
</dbReference>
<dbReference type="AlphaFoldDB" id="A0AA37V6B9"/>
<feature type="coiled-coil region" evidence="2">
    <location>
        <begin position="138"/>
        <end position="172"/>
    </location>
</feature>
<dbReference type="SMART" id="SM00448">
    <property type="entry name" value="REC"/>
    <property type="match status" value="1"/>
</dbReference>
<dbReference type="SMART" id="SM00471">
    <property type="entry name" value="HDc"/>
    <property type="match status" value="1"/>
</dbReference>
<evidence type="ECO:0000256" key="2">
    <source>
        <dbReference type="SAM" id="Coils"/>
    </source>
</evidence>
<feature type="domain" description="Response regulatory" evidence="3">
    <location>
        <begin position="21"/>
        <end position="139"/>
    </location>
</feature>
<accession>A0AA37V6B9</accession>
<evidence type="ECO:0000256" key="1">
    <source>
        <dbReference type="PROSITE-ProRule" id="PRU00169"/>
    </source>
</evidence>
<dbReference type="InterPro" id="IPR037522">
    <property type="entry name" value="HD_GYP_dom"/>
</dbReference>
<feature type="domain" description="HD-GYP" evidence="5">
    <location>
        <begin position="166"/>
        <end position="363"/>
    </location>
</feature>
<dbReference type="Pfam" id="PF13487">
    <property type="entry name" value="HD_5"/>
    <property type="match status" value="1"/>
</dbReference>
<comment type="caution">
    <text evidence="6">The sequence shown here is derived from an EMBL/GenBank/DDBJ whole genome shotgun (WGS) entry which is preliminary data.</text>
</comment>
<protein>
    <submittedName>
        <fullName evidence="6">Two-component system response regulator</fullName>
    </submittedName>
</protein>
<dbReference type="RefSeq" id="WP_284349561.1">
    <property type="nucleotide sequence ID" value="NZ_BRXS01000002.1"/>
</dbReference>
<dbReference type="InterPro" id="IPR001789">
    <property type="entry name" value="Sig_transdc_resp-reg_receiver"/>
</dbReference>
<feature type="domain" description="HD" evidence="4">
    <location>
        <begin position="188"/>
        <end position="312"/>
    </location>
</feature>
<dbReference type="SUPFAM" id="SSF109604">
    <property type="entry name" value="HD-domain/PDEase-like"/>
    <property type="match status" value="1"/>
</dbReference>
<dbReference type="InterPro" id="IPR052020">
    <property type="entry name" value="Cyclic_di-GMP/3'3'-cGAMP_PDE"/>
</dbReference>
<evidence type="ECO:0000313" key="6">
    <source>
        <dbReference type="EMBL" id="GLC25121.1"/>
    </source>
</evidence>
<feature type="modified residue" description="4-aspartylphosphate" evidence="1">
    <location>
        <position position="71"/>
    </location>
</feature>
<dbReference type="PANTHER" id="PTHR45228:SF1">
    <property type="entry name" value="CYCLIC DI-GMP PHOSPHODIESTERASE TM_0186"/>
    <property type="match status" value="1"/>
</dbReference>
<organism evidence="6 7">
    <name type="scientific">Roseisolibacter agri</name>
    <dbReference type="NCBI Taxonomy" id="2014610"/>
    <lineage>
        <taxon>Bacteria</taxon>
        <taxon>Pseudomonadati</taxon>
        <taxon>Gemmatimonadota</taxon>
        <taxon>Gemmatimonadia</taxon>
        <taxon>Gemmatimonadales</taxon>
        <taxon>Gemmatimonadaceae</taxon>
        <taxon>Roseisolibacter</taxon>
    </lineage>
</organism>
<dbReference type="PANTHER" id="PTHR45228">
    <property type="entry name" value="CYCLIC DI-GMP PHOSPHODIESTERASE TM_0186-RELATED"/>
    <property type="match status" value="1"/>
</dbReference>
<dbReference type="Gene3D" id="3.40.50.2300">
    <property type="match status" value="1"/>
</dbReference>
<evidence type="ECO:0000259" key="3">
    <source>
        <dbReference type="PROSITE" id="PS50110"/>
    </source>
</evidence>
<dbReference type="InterPro" id="IPR011006">
    <property type="entry name" value="CheY-like_superfamily"/>
</dbReference>
<dbReference type="GO" id="GO:0000160">
    <property type="term" value="P:phosphorelay signal transduction system"/>
    <property type="evidence" value="ECO:0007669"/>
    <property type="project" value="InterPro"/>
</dbReference>